<keyword evidence="6" id="KW-0472">Membrane</keyword>
<feature type="compositionally biased region" description="Polar residues" evidence="8">
    <location>
        <begin position="36"/>
        <end position="45"/>
    </location>
</feature>
<evidence type="ECO:0000256" key="1">
    <source>
        <dbReference type="ARBA" id="ARBA00004394"/>
    </source>
</evidence>
<evidence type="ECO:0000256" key="4">
    <source>
        <dbReference type="ARBA" id="ARBA00023034"/>
    </source>
</evidence>
<dbReference type="eggNOG" id="ENOG502QVAS">
    <property type="taxonomic scope" value="Eukaryota"/>
</dbReference>
<feature type="compositionally biased region" description="Basic residues" evidence="8">
    <location>
        <begin position="353"/>
        <end position="362"/>
    </location>
</feature>
<dbReference type="OMA" id="TTMMETM"/>
<evidence type="ECO:0000313" key="9">
    <source>
        <dbReference type="Proteomes" id="UP000189703"/>
    </source>
</evidence>
<dbReference type="OrthoDB" id="248903at2759"/>
<dbReference type="FunCoup" id="A0A1U8BDI5">
    <property type="interactions" value="943"/>
</dbReference>
<name>A0A1U8BDI5_NELNU</name>
<dbReference type="Proteomes" id="UP000189703">
    <property type="component" value="Unplaced"/>
</dbReference>
<feature type="region of interest" description="Disordered" evidence="8">
    <location>
        <begin position="24"/>
        <end position="362"/>
    </location>
</feature>
<sequence>MAGWISSKLKVAETFLQHIDQQAAESLGKNEKPRSNELNYETPTKTGGVVPLKDQLKKKTLDSNESYGNLRNDSDSDRHRVKELPAPQKLSSQPTTALTDSDWTELLSTPKQPTPPAVTRSNGTSEVRGPRKDGRKQSNPGSTSFPPEAKKFQNNRTSVSKLSKRLDTEPENRVNGGAASYDSKKSDGEESGSSDLVQKRSSFEAQNGDGHVGERENVWISTGANLLLEPKGDGNQKNKSIPGNAENGKQSGSEFYHESDSARNVMKSQDGNCIPKVEALSSTLDVKTDVKSEEDGDHNGSRSVAGRVDKTNAVSGSSITHDLLRASSTSDEGSDSDSDSSSTSESENERKRRAERAKRRKQIMAEKAAARAVQAIKEHENMVAKLEGEKQSLEKILEERARQQAQEASELQTSMMETMEAVELEKQKHNNTRMEALSRLAKFETSNADLAKSLATTQWNLEVEVNRVAMLRQQIELKEAINEELGRKMSEVHQGGSSSDQLEAAKGVEFEQEILEAEYSFVCDKIGQLQEKAKKLEEDIETTRKEIENPTEIEVQLKKRLAQLTDHLIQKQAQVEALSSEKATLLFRIETISRLLDENKSTLQLTDLAGPSANNDLEAGTWELSNSKLKPLLKDRIRSGGEKFGSLLWQLDAVFSAGAAFLRRNSIAKVWSLVYLLCLHFWVVYILMSHSQPSEDATSGAVISLGSINKTAGI</sequence>
<evidence type="ECO:0000256" key="7">
    <source>
        <dbReference type="SAM" id="Coils"/>
    </source>
</evidence>
<dbReference type="AlphaFoldDB" id="A0A1U8BDI5"/>
<dbReference type="GO" id="GO:0000139">
    <property type="term" value="C:Golgi membrane"/>
    <property type="evidence" value="ECO:0000318"/>
    <property type="project" value="GO_Central"/>
</dbReference>
<accession>A0A1U8BDI5</accession>
<evidence type="ECO:0000256" key="2">
    <source>
        <dbReference type="ARBA" id="ARBA00022692"/>
    </source>
</evidence>
<dbReference type="STRING" id="4432.A0A1U8BDI5"/>
<evidence type="ECO:0000313" key="10">
    <source>
        <dbReference type="RefSeq" id="XP_010274707.1"/>
    </source>
</evidence>
<keyword evidence="9" id="KW-1185">Reference proteome</keyword>
<dbReference type="Pfam" id="PF09787">
    <property type="entry name" value="Golgin_A5"/>
    <property type="match status" value="1"/>
</dbReference>
<dbReference type="InterPro" id="IPR019177">
    <property type="entry name" value="Golgin_subfamily_A_member_5"/>
</dbReference>
<dbReference type="GO" id="GO:0000301">
    <property type="term" value="P:retrograde transport, vesicle recycling within Golgi"/>
    <property type="evidence" value="ECO:0000318"/>
    <property type="project" value="GO_Central"/>
</dbReference>
<dbReference type="PANTHER" id="PTHR13815:SF5">
    <property type="entry name" value="GOLGIN CANDIDATE 2"/>
    <property type="match status" value="1"/>
</dbReference>
<feature type="compositionally biased region" description="Polar residues" evidence="8">
    <location>
        <begin position="152"/>
        <end position="161"/>
    </location>
</feature>
<reference evidence="10" key="1">
    <citation type="submission" date="2025-08" db="UniProtKB">
        <authorList>
            <consortium name="RefSeq"/>
        </authorList>
    </citation>
    <scope>IDENTIFICATION</scope>
</reference>
<dbReference type="GeneID" id="104609952"/>
<dbReference type="GO" id="GO:0031985">
    <property type="term" value="C:Golgi cisterna"/>
    <property type="evidence" value="ECO:0000318"/>
    <property type="project" value="GO_Central"/>
</dbReference>
<keyword evidence="2" id="KW-0812">Transmembrane</keyword>
<protein>
    <submittedName>
        <fullName evidence="10">Golgin candidate 2</fullName>
    </submittedName>
</protein>
<evidence type="ECO:0000256" key="8">
    <source>
        <dbReference type="SAM" id="MobiDB-lite"/>
    </source>
</evidence>
<feature type="compositionally biased region" description="Basic and acidic residues" evidence="8">
    <location>
        <begin position="72"/>
        <end position="83"/>
    </location>
</feature>
<dbReference type="GO" id="GO:0007030">
    <property type="term" value="P:Golgi organization"/>
    <property type="evidence" value="ECO:0000318"/>
    <property type="project" value="GO_Central"/>
</dbReference>
<keyword evidence="4" id="KW-0333">Golgi apparatus</keyword>
<comment type="subcellular location">
    <subcellularLocation>
        <location evidence="1">Golgi apparatus membrane</location>
    </subcellularLocation>
</comment>
<dbReference type="KEGG" id="nnu:104609952"/>
<dbReference type="PANTHER" id="PTHR13815">
    <property type="entry name" value="GOLGIN-84"/>
    <property type="match status" value="1"/>
</dbReference>
<feature type="coiled-coil region" evidence="7">
    <location>
        <begin position="369"/>
        <end position="439"/>
    </location>
</feature>
<evidence type="ECO:0000256" key="6">
    <source>
        <dbReference type="ARBA" id="ARBA00023136"/>
    </source>
</evidence>
<keyword evidence="5 7" id="KW-0175">Coiled coil</keyword>
<proteinExistence type="predicted"/>
<keyword evidence="3" id="KW-1133">Transmembrane helix</keyword>
<feature type="compositionally biased region" description="Basic and acidic residues" evidence="8">
    <location>
        <begin position="286"/>
        <end position="300"/>
    </location>
</feature>
<evidence type="ECO:0000256" key="5">
    <source>
        <dbReference type="ARBA" id="ARBA00023054"/>
    </source>
</evidence>
<evidence type="ECO:0000256" key="3">
    <source>
        <dbReference type="ARBA" id="ARBA00022989"/>
    </source>
</evidence>
<feature type="compositionally biased region" description="Polar residues" evidence="8">
    <location>
        <begin position="89"/>
        <end position="111"/>
    </location>
</feature>
<feature type="coiled-coil region" evidence="7">
    <location>
        <begin position="519"/>
        <end position="581"/>
    </location>
</feature>
<gene>
    <name evidence="10" type="primary">LOC104609952</name>
</gene>
<dbReference type="RefSeq" id="XP_010274707.1">
    <property type="nucleotide sequence ID" value="XM_010276405.2"/>
</dbReference>
<organism evidence="9 10">
    <name type="scientific">Nelumbo nucifera</name>
    <name type="common">Sacred lotus</name>
    <dbReference type="NCBI Taxonomy" id="4432"/>
    <lineage>
        <taxon>Eukaryota</taxon>
        <taxon>Viridiplantae</taxon>
        <taxon>Streptophyta</taxon>
        <taxon>Embryophyta</taxon>
        <taxon>Tracheophyta</taxon>
        <taxon>Spermatophyta</taxon>
        <taxon>Magnoliopsida</taxon>
        <taxon>Proteales</taxon>
        <taxon>Nelumbonaceae</taxon>
        <taxon>Nelumbo</taxon>
    </lineage>
</organism>
<feature type="compositionally biased region" description="Polar residues" evidence="8">
    <location>
        <begin position="237"/>
        <end position="253"/>
    </location>
</feature>